<evidence type="ECO:0000256" key="1">
    <source>
        <dbReference type="SAM" id="MobiDB-lite"/>
    </source>
</evidence>
<dbReference type="EMBL" id="JAHLQN010000001">
    <property type="protein sequence ID" value="MBU5628219.1"/>
    <property type="molecule type" value="Genomic_DNA"/>
</dbReference>
<name>A0ABS6FD51_9FIRM</name>
<protein>
    <submittedName>
        <fullName evidence="2">Uncharacterized protein</fullName>
    </submittedName>
</protein>
<proteinExistence type="predicted"/>
<dbReference type="Proteomes" id="UP000787672">
    <property type="component" value="Unassembled WGS sequence"/>
</dbReference>
<keyword evidence="3" id="KW-1185">Reference proteome</keyword>
<feature type="compositionally biased region" description="Polar residues" evidence="1">
    <location>
        <begin position="178"/>
        <end position="201"/>
    </location>
</feature>
<evidence type="ECO:0000313" key="3">
    <source>
        <dbReference type="Proteomes" id="UP000787672"/>
    </source>
</evidence>
<feature type="compositionally biased region" description="Low complexity" evidence="1">
    <location>
        <begin position="136"/>
        <end position="148"/>
    </location>
</feature>
<organism evidence="2 3">
    <name type="scientific">Dysosmobacter acutus</name>
    <dbReference type="NCBI Taxonomy" id="2841504"/>
    <lineage>
        <taxon>Bacteria</taxon>
        <taxon>Bacillati</taxon>
        <taxon>Bacillota</taxon>
        <taxon>Clostridia</taxon>
        <taxon>Eubacteriales</taxon>
        <taxon>Oscillospiraceae</taxon>
        <taxon>Dysosmobacter</taxon>
    </lineage>
</organism>
<dbReference type="RefSeq" id="WP_216633490.1">
    <property type="nucleotide sequence ID" value="NZ_JAHLQN010000001.1"/>
</dbReference>
<evidence type="ECO:0000313" key="2">
    <source>
        <dbReference type="EMBL" id="MBU5628219.1"/>
    </source>
</evidence>
<accession>A0ABS6FD51</accession>
<gene>
    <name evidence="2" type="ORF">KQI82_15010</name>
</gene>
<sequence length="365" mass="38169">MLALTLAVPAFALEESDVEAAVSSSSREAVTGNVLVWFLCAVGFLKVSQKIDSFMASIGVNVGHTGGSMLGEAMVAFKGVSLAAGTAGKVVGNFADRASSRAGAAASGSSSFLQGGLAGVVSRKITNDAVRTATQTTQKASSATMSAAHQATERTVNAERQAASVVHQAKQTRRESASQKSQTGVTHQQIASSTRTASVSSLRRESQHSVGLGGRIFTNSMLEGGRFANDVIGMVAAGDLHSTGSITGEFASQALSSYMGITAQGDTAPQISYSGIEIGGGRITGTEYSPEHPEGIPFGMYHTGQYAAPDGEHQKVFSADGVQWYKQYAVDTVIKKPFTAPDGEIDYHKEIVKKMPDPPKRKDRI</sequence>
<comment type="caution">
    <text evidence="2">The sequence shown here is derived from an EMBL/GenBank/DDBJ whole genome shotgun (WGS) entry which is preliminary data.</text>
</comment>
<reference evidence="2 3" key="1">
    <citation type="submission" date="2021-06" db="EMBL/GenBank/DDBJ databases">
        <authorList>
            <person name="Sun Q."/>
            <person name="Li D."/>
        </authorList>
    </citation>
    <scope>NUCLEOTIDE SEQUENCE [LARGE SCALE GENOMIC DNA]</scope>
    <source>
        <strain evidence="2 3">MSJ-2</strain>
    </source>
</reference>
<feature type="region of interest" description="Disordered" evidence="1">
    <location>
        <begin position="136"/>
        <end position="206"/>
    </location>
</feature>